<gene>
    <name evidence="10" type="primary">LOC113512201</name>
</gene>
<evidence type="ECO:0000256" key="5">
    <source>
        <dbReference type="ARBA" id="ARBA00022801"/>
    </source>
</evidence>
<keyword evidence="6" id="KW-1015">Disulfide bond</keyword>
<accession>A0A6J1WDY2</accession>
<evidence type="ECO:0000256" key="1">
    <source>
        <dbReference type="ARBA" id="ARBA00000032"/>
    </source>
</evidence>
<keyword evidence="9" id="KW-1185">Reference proteome</keyword>
<reference evidence="10" key="1">
    <citation type="submission" date="2025-08" db="UniProtKB">
        <authorList>
            <consortium name="RefSeq"/>
        </authorList>
    </citation>
    <scope>IDENTIFICATION</scope>
    <source>
        <tissue evidence="10">Whole larvae</tissue>
    </source>
</reference>
<dbReference type="RefSeq" id="XP_026751803.2">
    <property type="nucleotide sequence ID" value="XM_026896002.3"/>
</dbReference>
<dbReference type="GeneID" id="113512201"/>
<dbReference type="PANTHER" id="PTHR11567">
    <property type="entry name" value="ACID PHOSPHATASE-RELATED"/>
    <property type="match status" value="1"/>
</dbReference>
<evidence type="ECO:0000313" key="10">
    <source>
        <dbReference type="RefSeq" id="XP_026751803.2"/>
    </source>
</evidence>
<protein>
    <recommendedName>
        <fullName evidence="3">acid phosphatase</fullName>
        <ecNumber evidence="3">3.1.3.2</ecNumber>
    </recommendedName>
</protein>
<evidence type="ECO:0000256" key="3">
    <source>
        <dbReference type="ARBA" id="ARBA00012646"/>
    </source>
</evidence>
<evidence type="ECO:0000256" key="8">
    <source>
        <dbReference type="SAM" id="SignalP"/>
    </source>
</evidence>
<dbReference type="CDD" id="cd07061">
    <property type="entry name" value="HP_HAP_like"/>
    <property type="match status" value="1"/>
</dbReference>
<dbReference type="OrthoDB" id="258392at2759"/>
<dbReference type="EC" id="3.1.3.2" evidence="3"/>
<dbReference type="KEGG" id="gmw:113512201"/>
<evidence type="ECO:0000256" key="2">
    <source>
        <dbReference type="ARBA" id="ARBA00005375"/>
    </source>
</evidence>
<dbReference type="InParanoid" id="A0A6J1WDY2"/>
<keyword evidence="7" id="KW-0325">Glycoprotein</keyword>
<dbReference type="PANTHER" id="PTHR11567:SF211">
    <property type="entry name" value="PROSTATIC ACID PHOSPHATASE"/>
    <property type="match status" value="1"/>
</dbReference>
<comment type="catalytic activity">
    <reaction evidence="1">
        <text>a phosphate monoester + H2O = an alcohol + phosphate</text>
        <dbReference type="Rhea" id="RHEA:15017"/>
        <dbReference type="ChEBI" id="CHEBI:15377"/>
        <dbReference type="ChEBI" id="CHEBI:30879"/>
        <dbReference type="ChEBI" id="CHEBI:43474"/>
        <dbReference type="ChEBI" id="CHEBI:67140"/>
        <dbReference type="EC" id="3.1.3.2"/>
    </reaction>
</comment>
<comment type="similarity">
    <text evidence="2">Belongs to the histidine acid phosphatase family.</text>
</comment>
<dbReference type="Pfam" id="PF00328">
    <property type="entry name" value="His_Phos_2"/>
    <property type="match status" value="1"/>
</dbReference>
<evidence type="ECO:0000256" key="6">
    <source>
        <dbReference type="ARBA" id="ARBA00023157"/>
    </source>
</evidence>
<evidence type="ECO:0000313" key="9">
    <source>
        <dbReference type="Proteomes" id="UP001652740"/>
    </source>
</evidence>
<keyword evidence="5" id="KW-0378">Hydrolase</keyword>
<organism evidence="9 10">
    <name type="scientific">Galleria mellonella</name>
    <name type="common">Greater wax moth</name>
    <dbReference type="NCBI Taxonomy" id="7137"/>
    <lineage>
        <taxon>Eukaryota</taxon>
        <taxon>Metazoa</taxon>
        <taxon>Ecdysozoa</taxon>
        <taxon>Arthropoda</taxon>
        <taxon>Hexapoda</taxon>
        <taxon>Insecta</taxon>
        <taxon>Pterygota</taxon>
        <taxon>Neoptera</taxon>
        <taxon>Endopterygota</taxon>
        <taxon>Lepidoptera</taxon>
        <taxon>Glossata</taxon>
        <taxon>Ditrysia</taxon>
        <taxon>Pyraloidea</taxon>
        <taxon>Pyralidae</taxon>
        <taxon>Galleriinae</taxon>
        <taxon>Galleria</taxon>
    </lineage>
</organism>
<dbReference type="InterPro" id="IPR029033">
    <property type="entry name" value="His_PPase_superfam"/>
</dbReference>
<evidence type="ECO:0000256" key="4">
    <source>
        <dbReference type="ARBA" id="ARBA00022729"/>
    </source>
</evidence>
<dbReference type="Gene3D" id="3.40.50.1240">
    <property type="entry name" value="Phosphoglycerate mutase-like"/>
    <property type="match status" value="1"/>
</dbReference>
<feature type="signal peptide" evidence="8">
    <location>
        <begin position="1"/>
        <end position="20"/>
    </location>
</feature>
<name>A0A6J1WDY2_GALME</name>
<dbReference type="Proteomes" id="UP001652740">
    <property type="component" value="Unplaced"/>
</dbReference>
<evidence type="ECO:0000256" key="7">
    <source>
        <dbReference type="ARBA" id="ARBA00023180"/>
    </source>
</evidence>
<proteinExistence type="inferred from homology"/>
<dbReference type="GO" id="GO:0003993">
    <property type="term" value="F:acid phosphatase activity"/>
    <property type="evidence" value="ECO:0007669"/>
    <property type="project" value="UniProtKB-EC"/>
</dbReference>
<feature type="chain" id="PRO_5026811394" description="acid phosphatase" evidence="8">
    <location>
        <begin position="21"/>
        <end position="382"/>
    </location>
</feature>
<dbReference type="InterPro" id="IPR050645">
    <property type="entry name" value="Histidine_acid_phosphatase"/>
</dbReference>
<dbReference type="SUPFAM" id="SSF53254">
    <property type="entry name" value="Phosphoglycerate mutase-like"/>
    <property type="match status" value="1"/>
</dbReference>
<dbReference type="InterPro" id="IPR000560">
    <property type="entry name" value="His_Pase_clade-2"/>
</dbReference>
<dbReference type="AlphaFoldDB" id="A0A6J1WDY2"/>
<keyword evidence="4 8" id="KW-0732">Signal</keyword>
<sequence>MYKLICVILLMISCEVMVAGDVTDGTELIFSLLVHRHGDRTPVESTLAYSNDRNTLEILCEPFGYGQLTDAGKKHAFALGYYIRRRYGELLAPRYNVSEVYIRSTDSTRVKMTILTALASIYYPVRENRWSDSINWEPVPYTTVPAKYDFNQAVLNCPTLTTFTSTAVNEPDLELQERYADVLNLLTQKTGHDIIDRPRLTIMLYDTYIAQLSLGLALDEEIAAVFDQIENLAYLGYDAVFGDEEHKKFQAGVLLNEFFTYSAKAIAGNNTEKLRIYSAHDVNVYGLEAVTEVTFRLGPPKFASAYSLEVRRVTSTGRYVVLPVYLPSPGEPEIYLQVKGCDLLCDYDQFVEITSKNALDEDTWRTECGFTDDLVFDEASFN</sequence>